<organism evidence="6 7">
    <name type="scientific">Viridothelium virens</name>
    <name type="common">Speckled blister lichen</name>
    <name type="synonym">Trypethelium virens</name>
    <dbReference type="NCBI Taxonomy" id="1048519"/>
    <lineage>
        <taxon>Eukaryota</taxon>
        <taxon>Fungi</taxon>
        <taxon>Dikarya</taxon>
        <taxon>Ascomycota</taxon>
        <taxon>Pezizomycotina</taxon>
        <taxon>Dothideomycetes</taxon>
        <taxon>Dothideomycetes incertae sedis</taxon>
        <taxon>Trypetheliales</taxon>
        <taxon>Trypetheliaceae</taxon>
        <taxon>Viridothelium</taxon>
    </lineage>
</organism>
<dbReference type="OrthoDB" id="415706at2759"/>
<dbReference type="GO" id="GO:0016020">
    <property type="term" value="C:membrane"/>
    <property type="evidence" value="ECO:0007669"/>
    <property type="project" value="TreeGrafter"/>
</dbReference>
<dbReference type="AlphaFoldDB" id="A0A6A6GYF0"/>
<dbReference type="InterPro" id="IPR020850">
    <property type="entry name" value="GED_dom"/>
</dbReference>
<dbReference type="SMART" id="SM00053">
    <property type="entry name" value="DYNc"/>
    <property type="match status" value="1"/>
</dbReference>
<dbReference type="GO" id="GO:0005525">
    <property type="term" value="F:GTP binding"/>
    <property type="evidence" value="ECO:0007669"/>
    <property type="project" value="InterPro"/>
</dbReference>
<dbReference type="InterPro" id="IPR001401">
    <property type="entry name" value="Dynamin_GTPase"/>
</dbReference>
<keyword evidence="1" id="KW-0547">Nucleotide-binding</keyword>
<evidence type="ECO:0000259" key="5">
    <source>
        <dbReference type="PROSITE" id="PS51718"/>
    </source>
</evidence>
<feature type="coiled-coil region" evidence="3">
    <location>
        <begin position="677"/>
        <end position="704"/>
    </location>
</feature>
<evidence type="ECO:0000256" key="1">
    <source>
        <dbReference type="ARBA" id="ARBA00022741"/>
    </source>
</evidence>
<evidence type="ECO:0000313" key="6">
    <source>
        <dbReference type="EMBL" id="KAF2230737.1"/>
    </source>
</evidence>
<dbReference type="InterPro" id="IPR045063">
    <property type="entry name" value="Dynamin_N"/>
</dbReference>
<dbReference type="InterPro" id="IPR030381">
    <property type="entry name" value="G_DYNAMIN_dom"/>
</dbReference>
<reference evidence="6" key="1">
    <citation type="journal article" date="2020" name="Stud. Mycol.">
        <title>101 Dothideomycetes genomes: a test case for predicting lifestyles and emergence of pathogens.</title>
        <authorList>
            <person name="Haridas S."/>
            <person name="Albert R."/>
            <person name="Binder M."/>
            <person name="Bloem J."/>
            <person name="Labutti K."/>
            <person name="Salamov A."/>
            <person name="Andreopoulos B."/>
            <person name="Baker S."/>
            <person name="Barry K."/>
            <person name="Bills G."/>
            <person name="Bluhm B."/>
            <person name="Cannon C."/>
            <person name="Castanera R."/>
            <person name="Culley D."/>
            <person name="Daum C."/>
            <person name="Ezra D."/>
            <person name="Gonzalez J."/>
            <person name="Henrissat B."/>
            <person name="Kuo A."/>
            <person name="Liang C."/>
            <person name="Lipzen A."/>
            <person name="Lutzoni F."/>
            <person name="Magnuson J."/>
            <person name="Mondo S."/>
            <person name="Nolan M."/>
            <person name="Ohm R."/>
            <person name="Pangilinan J."/>
            <person name="Park H.-J."/>
            <person name="Ramirez L."/>
            <person name="Alfaro M."/>
            <person name="Sun H."/>
            <person name="Tritt A."/>
            <person name="Yoshinaga Y."/>
            <person name="Zwiers L.-H."/>
            <person name="Turgeon B."/>
            <person name="Goodwin S."/>
            <person name="Spatafora J."/>
            <person name="Crous P."/>
            <person name="Grigoriev I."/>
        </authorList>
    </citation>
    <scope>NUCLEOTIDE SEQUENCE</scope>
    <source>
        <strain evidence="6">Tuck. ex Michener</strain>
    </source>
</reference>
<dbReference type="GO" id="GO:0000266">
    <property type="term" value="P:mitochondrial fission"/>
    <property type="evidence" value="ECO:0007669"/>
    <property type="project" value="TreeGrafter"/>
</dbReference>
<dbReference type="InterPro" id="IPR022812">
    <property type="entry name" value="Dynamin"/>
</dbReference>
<dbReference type="Gene3D" id="1.20.120.1240">
    <property type="entry name" value="Dynamin, middle domain"/>
    <property type="match status" value="1"/>
</dbReference>
<dbReference type="InterPro" id="IPR000375">
    <property type="entry name" value="Dynamin_stalk"/>
</dbReference>
<dbReference type="GO" id="GO:0048312">
    <property type="term" value="P:intracellular distribution of mitochondria"/>
    <property type="evidence" value="ECO:0007669"/>
    <property type="project" value="TreeGrafter"/>
</dbReference>
<dbReference type="PRINTS" id="PR00195">
    <property type="entry name" value="DYNAMIN"/>
</dbReference>
<evidence type="ECO:0000313" key="7">
    <source>
        <dbReference type="Proteomes" id="UP000800092"/>
    </source>
</evidence>
<dbReference type="GO" id="GO:0008017">
    <property type="term" value="F:microtubule binding"/>
    <property type="evidence" value="ECO:0007669"/>
    <property type="project" value="TreeGrafter"/>
</dbReference>
<dbReference type="PROSITE" id="PS51388">
    <property type="entry name" value="GED"/>
    <property type="match status" value="1"/>
</dbReference>
<protein>
    <submittedName>
        <fullName evidence="6">Dynamin GTPase</fullName>
    </submittedName>
</protein>
<dbReference type="InterPro" id="IPR003130">
    <property type="entry name" value="GED"/>
</dbReference>
<dbReference type="GO" id="GO:0005874">
    <property type="term" value="C:microtubule"/>
    <property type="evidence" value="ECO:0007669"/>
    <property type="project" value="TreeGrafter"/>
</dbReference>
<feature type="domain" description="GED" evidence="4">
    <location>
        <begin position="622"/>
        <end position="709"/>
    </location>
</feature>
<proteinExistence type="predicted"/>
<dbReference type="Proteomes" id="UP000800092">
    <property type="component" value="Unassembled WGS sequence"/>
</dbReference>
<dbReference type="EMBL" id="ML991836">
    <property type="protein sequence ID" value="KAF2230737.1"/>
    <property type="molecule type" value="Genomic_DNA"/>
</dbReference>
<feature type="domain" description="Dynamin-type G" evidence="5">
    <location>
        <begin position="31"/>
        <end position="323"/>
    </location>
</feature>
<dbReference type="CDD" id="cd08771">
    <property type="entry name" value="DLP_1"/>
    <property type="match status" value="1"/>
</dbReference>
<keyword evidence="2" id="KW-0342">GTP-binding</keyword>
<gene>
    <name evidence="6" type="ORF">EV356DRAFT_491343</name>
</gene>
<dbReference type="PANTHER" id="PTHR11566:SF215">
    <property type="entry name" value="DYNAMIN GTPASE"/>
    <property type="match status" value="1"/>
</dbReference>
<dbReference type="Pfam" id="PF01031">
    <property type="entry name" value="Dynamin_M"/>
    <property type="match status" value="1"/>
</dbReference>
<evidence type="ECO:0000259" key="4">
    <source>
        <dbReference type="PROSITE" id="PS51388"/>
    </source>
</evidence>
<evidence type="ECO:0000256" key="3">
    <source>
        <dbReference type="SAM" id="Coils"/>
    </source>
</evidence>
<dbReference type="PROSITE" id="PS51718">
    <property type="entry name" value="G_DYNAMIN_2"/>
    <property type="match status" value="1"/>
</dbReference>
<dbReference type="Gene3D" id="3.40.50.300">
    <property type="entry name" value="P-loop containing nucleotide triphosphate hydrolases"/>
    <property type="match status" value="1"/>
</dbReference>
<dbReference type="GO" id="GO:0005739">
    <property type="term" value="C:mitochondrion"/>
    <property type="evidence" value="ECO:0007669"/>
    <property type="project" value="TreeGrafter"/>
</dbReference>
<dbReference type="SUPFAM" id="SSF52540">
    <property type="entry name" value="P-loop containing nucleoside triphosphate hydrolases"/>
    <property type="match status" value="1"/>
</dbReference>
<evidence type="ECO:0000256" key="2">
    <source>
        <dbReference type="ARBA" id="ARBA00023134"/>
    </source>
</evidence>
<keyword evidence="3" id="KW-0175">Coiled coil</keyword>
<dbReference type="Pfam" id="PF02212">
    <property type="entry name" value="GED"/>
    <property type="match status" value="1"/>
</dbReference>
<name>A0A6A6GYF0_VIRVR</name>
<accession>A0A6A6GYF0</accession>
<keyword evidence="7" id="KW-1185">Reference proteome</keyword>
<dbReference type="InterPro" id="IPR027417">
    <property type="entry name" value="P-loop_NTPase"/>
</dbReference>
<dbReference type="GO" id="GO:0016559">
    <property type="term" value="P:peroxisome fission"/>
    <property type="evidence" value="ECO:0007669"/>
    <property type="project" value="TreeGrafter"/>
</dbReference>
<sequence length="709" mass="79788">MTSREQQGASLADPALLEKIDKLFACNVGEHIDLPQLVVIGDQSSGKSSVLEGLTALPFPRDSGLCTRFATQITFRRAKVESANVSIIASADASPEHEEKVKGWQVHVPKLDKNAFADIMSQVPSVMGLPADKNDTSSTGTFSSDVLRLEIHGPKEDHLSVIDVPGIFKNTTPGLTTKKDILMVREMVQEYMKNPRSVMIAVVPANVDIATQEILEMAREVDPEGQRTIGVFTKPDLVDRGAEDNVIDLLQGKGPNGKLGWSMVRNPGQQELTDATANRQSLEDDFFRFKDPWNKIDKERVGVAALRKRLQITLTAHIRREFPKVKMEISRKLAASKEKIGLLGASRETKDQQNKYLLGIASQFQHVTSLAQTAQYGTQICFKRDDALRLPTLLTNRNESFAKGMESYGHEHAFLSSALDDDLEEEVPMAVFKPLSVRKTENEVELEEILLTEMTVNPPSDASITAWLEKIHTTSRGDHLGTFNPGLLSIAMYEQSAKWETLALGYTSDIIAVVHDYIVRLLTYLCPDENVRSRILAFLLDRLVERYRKGLEQTKFLLEIERSGTLRTMNHYFNENLEKSRQSRRKAALSTKVFNDCKHGKVVRFEDITTAEPPMSNTQHTVRELHDILFSYYKVARKRFVDNVCMQAVDHHLISGLESPLQLFSSDFVTDLSEEELEDIAGEDEGLKRQRKQLEKEIKDLEAGRKILL</sequence>
<dbReference type="Pfam" id="PF00350">
    <property type="entry name" value="Dynamin_N"/>
    <property type="match status" value="1"/>
</dbReference>
<dbReference type="PANTHER" id="PTHR11566">
    <property type="entry name" value="DYNAMIN"/>
    <property type="match status" value="1"/>
</dbReference>
<dbReference type="FunFam" id="3.40.50.300:FF:001425">
    <property type="entry name" value="Dynamin GTPase, putative"/>
    <property type="match status" value="1"/>
</dbReference>
<dbReference type="GO" id="GO:0006897">
    <property type="term" value="P:endocytosis"/>
    <property type="evidence" value="ECO:0007669"/>
    <property type="project" value="TreeGrafter"/>
</dbReference>
<dbReference type="GO" id="GO:0003924">
    <property type="term" value="F:GTPase activity"/>
    <property type="evidence" value="ECO:0007669"/>
    <property type="project" value="InterPro"/>
</dbReference>